<proteinExistence type="predicted"/>
<protein>
    <submittedName>
        <fullName evidence="1">Uncharacterized protein</fullName>
    </submittedName>
</protein>
<dbReference type="GeneID" id="20654249"/>
<sequence length="115" mass="13213">EIVDYAISINEILMKVPPRYPYVCQPAEVAWNHPYESRLRRRWLDCLRAQIAQNHPHGCRQALERQRLSGQVAGIAGDEIQEVVREKFSSIQEQMPNSAFEMVVPKRTDITPGIA</sequence>
<name>G4YI71_PHYSP</name>
<reference evidence="1 2" key="1">
    <citation type="journal article" date="2006" name="Science">
        <title>Phytophthora genome sequences uncover evolutionary origins and mechanisms of pathogenesis.</title>
        <authorList>
            <person name="Tyler B.M."/>
            <person name="Tripathy S."/>
            <person name="Zhang X."/>
            <person name="Dehal P."/>
            <person name="Jiang R.H."/>
            <person name="Aerts A."/>
            <person name="Arredondo F.D."/>
            <person name="Baxter L."/>
            <person name="Bensasson D."/>
            <person name="Beynon J.L."/>
            <person name="Chapman J."/>
            <person name="Damasceno C.M."/>
            <person name="Dorrance A.E."/>
            <person name="Dou D."/>
            <person name="Dickerman A.W."/>
            <person name="Dubchak I.L."/>
            <person name="Garbelotto M."/>
            <person name="Gijzen M."/>
            <person name="Gordon S.G."/>
            <person name="Govers F."/>
            <person name="Grunwald N.J."/>
            <person name="Huang W."/>
            <person name="Ivors K.L."/>
            <person name="Jones R.W."/>
            <person name="Kamoun S."/>
            <person name="Krampis K."/>
            <person name="Lamour K.H."/>
            <person name="Lee M.K."/>
            <person name="McDonald W.H."/>
            <person name="Medina M."/>
            <person name="Meijer H.J."/>
            <person name="Nordberg E.K."/>
            <person name="Maclean D.J."/>
            <person name="Ospina-Giraldo M.D."/>
            <person name="Morris P.F."/>
            <person name="Phuntumart V."/>
            <person name="Putnam N.H."/>
            <person name="Rash S."/>
            <person name="Rose J.K."/>
            <person name="Sakihama Y."/>
            <person name="Salamov A.A."/>
            <person name="Savidor A."/>
            <person name="Scheuring C.F."/>
            <person name="Smith B.M."/>
            <person name="Sobral B.W."/>
            <person name="Terry A."/>
            <person name="Torto-Alalibo T.A."/>
            <person name="Win J."/>
            <person name="Xu Z."/>
            <person name="Zhang H."/>
            <person name="Grigoriev I.V."/>
            <person name="Rokhsar D.S."/>
            <person name="Boore J.L."/>
        </authorList>
    </citation>
    <scope>NUCLEOTIDE SEQUENCE [LARGE SCALE GENOMIC DNA]</scope>
    <source>
        <strain evidence="1 2">P6497</strain>
    </source>
</reference>
<gene>
    <name evidence="1" type="ORF">PHYSODRAFT_472590</name>
</gene>
<dbReference type="InParanoid" id="G4YI71"/>
<accession>G4YI71</accession>
<dbReference type="EMBL" id="JH159151">
    <property type="protein sequence ID" value="EGZ27082.1"/>
    <property type="molecule type" value="Genomic_DNA"/>
</dbReference>
<dbReference type="RefSeq" id="XP_009514357.1">
    <property type="nucleotide sequence ID" value="XM_009516062.1"/>
</dbReference>
<dbReference type="Proteomes" id="UP000002640">
    <property type="component" value="Unassembled WGS sequence"/>
</dbReference>
<feature type="non-terminal residue" evidence="1">
    <location>
        <position position="1"/>
    </location>
</feature>
<organism evidence="1 2">
    <name type="scientific">Phytophthora sojae (strain P6497)</name>
    <name type="common">Soybean stem and root rot agent</name>
    <name type="synonym">Phytophthora megasperma f. sp. glycines</name>
    <dbReference type="NCBI Taxonomy" id="1094619"/>
    <lineage>
        <taxon>Eukaryota</taxon>
        <taxon>Sar</taxon>
        <taxon>Stramenopiles</taxon>
        <taxon>Oomycota</taxon>
        <taxon>Peronosporomycetes</taxon>
        <taxon>Peronosporales</taxon>
        <taxon>Peronosporaceae</taxon>
        <taxon>Phytophthora</taxon>
    </lineage>
</organism>
<evidence type="ECO:0000313" key="1">
    <source>
        <dbReference type="EMBL" id="EGZ27082.1"/>
    </source>
</evidence>
<dbReference type="AlphaFoldDB" id="G4YI71"/>
<dbReference type="KEGG" id="psoj:PHYSODRAFT_472590"/>
<evidence type="ECO:0000313" key="2">
    <source>
        <dbReference type="Proteomes" id="UP000002640"/>
    </source>
</evidence>
<keyword evidence="2" id="KW-1185">Reference proteome</keyword>